<dbReference type="InterPro" id="IPR032710">
    <property type="entry name" value="NTF2-like_dom_sf"/>
</dbReference>
<evidence type="ECO:0000313" key="3">
    <source>
        <dbReference type="Proteomes" id="UP000248014"/>
    </source>
</evidence>
<dbReference type="SUPFAM" id="SSF54427">
    <property type="entry name" value="NTF2-like"/>
    <property type="match status" value="1"/>
</dbReference>
<dbReference type="CDD" id="cd00531">
    <property type="entry name" value="NTF2_like"/>
    <property type="match status" value="1"/>
</dbReference>
<reference evidence="2 3" key="1">
    <citation type="submission" date="2018-05" db="EMBL/GenBank/DDBJ databases">
        <title>Genomic Encyclopedia of Type Strains, Phase IV (KMG-IV): sequencing the most valuable type-strain genomes for metagenomic binning, comparative biology and taxonomic classification.</title>
        <authorList>
            <person name="Goeker M."/>
        </authorList>
    </citation>
    <scope>NUCLEOTIDE SEQUENCE [LARGE SCALE GENOMIC DNA]</scope>
    <source>
        <strain evidence="2 3">DSM 3183</strain>
    </source>
</reference>
<name>A0A2V3VBQ8_9SPHN</name>
<accession>A0A2V3VBQ8</accession>
<feature type="domain" description="SnoaL-like" evidence="1">
    <location>
        <begin position="10"/>
        <end position="124"/>
    </location>
</feature>
<dbReference type="RefSeq" id="WP_110297193.1">
    <property type="nucleotide sequence ID" value="NZ_QJJM01000001.1"/>
</dbReference>
<dbReference type="AlphaFoldDB" id="A0A2V3VBQ8"/>
<dbReference type="Proteomes" id="UP000248014">
    <property type="component" value="Unassembled WGS sequence"/>
</dbReference>
<dbReference type="Pfam" id="PF13577">
    <property type="entry name" value="SnoaL_4"/>
    <property type="match status" value="1"/>
</dbReference>
<proteinExistence type="predicted"/>
<evidence type="ECO:0000259" key="1">
    <source>
        <dbReference type="Pfam" id="PF13577"/>
    </source>
</evidence>
<gene>
    <name evidence="2" type="ORF">C7451_101296</name>
</gene>
<dbReference type="EMBL" id="QJJM01000001">
    <property type="protein sequence ID" value="PXW79232.1"/>
    <property type="molecule type" value="Genomic_DNA"/>
</dbReference>
<evidence type="ECO:0000313" key="2">
    <source>
        <dbReference type="EMBL" id="PXW79232.1"/>
    </source>
</evidence>
<organism evidence="2 3">
    <name type="scientific">Blastomonas natatoria</name>
    <dbReference type="NCBI Taxonomy" id="34015"/>
    <lineage>
        <taxon>Bacteria</taxon>
        <taxon>Pseudomonadati</taxon>
        <taxon>Pseudomonadota</taxon>
        <taxon>Alphaproteobacteria</taxon>
        <taxon>Sphingomonadales</taxon>
        <taxon>Sphingomonadaceae</taxon>
        <taxon>Blastomonas</taxon>
    </lineage>
</organism>
<sequence length="131" mass="14878">MISAERRAIEWECTRLIALYANLNDQHRWEEIAALYHPDGLMTRPTAPDVEIRGSQAILAAFKARPPRITRHFCSNVVIDVDDAGHARGHCAILLFTGDGPPLVGSFDDRFVATDSGWRFMERRGRLTFQR</sequence>
<keyword evidence="3" id="KW-1185">Reference proteome</keyword>
<protein>
    <submittedName>
        <fullName evidence="2">SnoaL-like protein</fullName>
    </submittedName>
</protein>
<dbReference type="InterPro" id="IPR037401">
    <property type="entry name" value="SnoaL-like"/>
</dbReference>
<dbReference type="Gene3D" id="3.10.450.50">
    <property type="match status" value="1"/>
</dbReference>
<comment type="caution">
    <text evidence="2">The sequence shown here is derived from an EMBL/GenBank/DDBJ whole genome shotgun (WGS) entry which is preliminary data.</text>
</comment>
<dbReference type="OrthoDB" id="981191at2"/>